<feature type="region of interest" description="Disordered" evidence="5">
    <location>
        <begin position="254"/>
        <end position="275"/>
    </location>
</feature>
<feature type="domain" description="NmrA-like" evidence="6">
    <location>
        <begin position="71"/>
        <end position="249"/>
    </location>
</feature>
<sequence length="287" mass="31348">MAILLTGGKGKTSMRVAGILKSAKIPFIMTSRKGDSGSSDTMPVAKFDWTDKSTYENPFQHSSLNGESISAIYIVMPEAEDPVTPSNAFIDYAVQKHGVKRFVLLSGTTAKKGGPVVGKIWEHLDQIGIEYCVLRATWIMENFAEWQYPTTIKDEGKIYTGCGDGKIPFVSAEDIAAVAVHALTSAKLPGEAFRVLGPELLTYDEAAAKFSKALGREIVHVRLNQEQTAQQYVKIGLPQAAAGFMAWLESNTASGQEATTNDDVERLTGRPPKNLDTYIQENKNAWL</sequence>
<dbReference type="NCBIfam" id="TIGR03649">
    <property type="entry name" value="ergot_EASG"/>
    <property type="match status" value="1"/>
</dbReference>
<dbReference type="EMBL" id="JAFJYH010000345">
    <property type="protein sequence ID" value="KAG4412910.1"/>
    <property type="molecule type" value="Genomic_DNA"/>
</dbReference>
<dbReference type="PANTHER" id="PTHR43162">
    <property type="match status" value="1"/>
</dbReference>
<dbReference type="AlphaFoldDB" id="A0A8H7T5L5"/>
<dbReference type="GO" id="GO:0035835">
    <property type="term" value="P:indole alkaloid biosynthetic process"/>
    <property type="evidence" value="ECO:0007669"/>
    <property type="project" value="UniProtKB-UniPathway"/>
</dbReference>
<evidence type="ECO:0000256" key="1">
    <source>
        <dbReference type="ARBA" id="ARBA00005107"/>
    </source>
</evidence>
<protein>
    <recommendedName>
        <fullName evidence="6">NmrA-like domain-containing protein</fullName>
    </recommendedName>
</protein>
<comment type="caution">
    <text evidence="7">The sequence shown here is derived from an EMBL/GenBank/DDBJ whole genome shotgun (WGS) entry which is preliminary data.</text>
</comment>
<dbReference type="UniPathway" id="UPA00327"/>
<evidence type="ECO:0000256" key="3">
    <source>
        <dbReference type="ARBA" id="ARBA00022589"/>
    </source>
</evidence>
<reference evidence="7" key="1">
    <citation type="submission" date="2021-02" db="EMBL/GenBank/DDBJ databases">
        <title>Genome sequence Cadophora malorum strain M34.</title>
        <authorList>
            <person name="Stefanovic E."/>
            <person name="Vu D."/>
            <person name="Scully C."/>
            <person name="Dijksterhuis J."/>
            <person name="Roader J."/>
            <person name="Houbraken J."/>
        </authorList>
    </citation>
    <scope>NUCLEOTIDE SEQUENCE</scope>
    <source>
        <strain evidence="7">M34</strain>
    </source>
</reference>
<keyword evidence="8" id="KW-1185">Reference proteome</keyword>
<accession>A0A8H7T5L5</accession>
<dbReference type="OrthoDB" id="419598at2759"/>
<organism evidence="7 8">
    <name type="scientific">Cadophora malorum</name>
    <dbReference type="NCBI Taxonomy" id="108018"/>
    <lineage>
        <taxon>Eukaryota</taxon>
        <taxon>Fungi</taxon>
        <taxon>Dikarya</taxon>
        <taxon>Ascomycota</taxon>
        <taxon>Pezizomycotina</taxon>
        <taxon>Leotiomycetes</taxon>
        <taxon>Helotiales</taxon>
        <taxon>Ploettnerulaceae</taxon>
        <taxon>Cadophora</taxon>
    </lineage>
</organism>
<gene>
    <name evidence="7" type="ORF">IFR04_013953</name>
</gene>
<comment type="similarity">
    <text evidence="2">Belongs to the fgaFS/easG family.</text>
</comment>
<keyword evidence="3" id="KW-0017">Alkaloid metabolism</keyword>
<evidence type="ECO:0000256" key="2">
    <source>
        <dbReference type="ARBA" id="ARBA00005372"/>
    </source>
</evidence>
<evidence type="ECO:0000256" key="4">
    <source>
        <dbReference type="ARBA" id="ARBA00023002"/>
    </source>
</evidence>
<dbReference type="Pfam" id="PF05368">
    <property type="entry name" value="NmrA"/>
    <property type="match status" value="1"/>
</dbReference>
<evidence type="ECO:0000313" key="7">
    <source>
        <dbReference type="EMBL" id="KAG4412910.1"/>
    </source>
</evidence>
<dbReference type="InterPro" id="IPR008030">
    <property type="entry name" value="NmrA-like"/>
</dbReference>
<dbReference type="GO" id="GO:0016491">
    <property type="term" value="F:oxidoreductase activity"/>
    <property type="evidence" value="ECO:0007669"/>
    <property type="project" value="UniProtKB-KW"/>
</dbReference>
<dbReference type="Proteomes" id="UP000664132">
    <property type="component" value="Unassembled WGS sequence"/>
</dbReference>
<evidence type="ECO:0000259" key="6">
    <source>
        <dbReference type="Pfam" id="PF05368"/>
    </source>
</evidence>
<keyword evidence="4" id="KW-0560">Oxidoreductase</keyword>
<dbReference type="Gene3D" id="3.40.50.720">
    <property type="entry name" value="NAD(P)-binding Rossmann-like Domain"/>
    <property type="match status" value="1"/>
</dbReference>
<proteinExistence type="inferred from homology"/>
<dbReference type="Gene3D" id="3.90.25.10">
    <property type="entry name" value="UDP-galactose 4-epimerase, domain 1"/>
    <property type="match status" value="1"/>
</dbReference>
<dbReference type="InterPro" id="IPR051604">
    <property type="entry name" value="Ergot_Alk_Oxidoreductase"/>
</dbReference>
<dbReference type="InterPro" id="IPR036291">
    <property type="entry name" value="NAD(P)-bd_dom_sf"/>
</dbReference>
<name>A0A8H7T5L5_9HELO</name>
<dbReference type="InterPro" id="IPR019901">
    <property type="entry name" value="Ergot_alkaloid_biosynthesis"/>
</dbReference>
<evidence type="ECO:0000313" key="8">
    <source>
        <dbReference type="Proteomes" id="UP000664132"/>
    </source>
</evidence>
<dbReference type="PANTHER" id="PTHR43162:SF1">
    <property type="entry name" value="PRESTALK A DIFFERENTIATION PROTEIN A"/>
    <property type="match status" value="1"/>
</dbReference>
<evidence type="ECO:0000256" key="5">
    <source>
        <dbReference type="SAM" id="MobiDB-lite"/>
    </source>
</evidence>
<comment type="pathway">
    <text evidence="1">Alkaloid biosynthesis; ergot alkaloid biosynthesis.</text>
</comment>
<dbReference type="SUPFAM" id="SSF51735">
    <property type="entry name" value="NAD(P)-binding Rossmann-fold domains"/>
    <property type="match status" value="1"/>
</dbReference>